<evidence type="ECO:0000313" key="5">
    <source>
        <dbReference type="EMBL" id="KPV46559.1"/>
    </source>
</evidence>
<dbReference type="Gene3D" id="3.30.300.30">
    <property type="match status" value="1"/>
</dbReference>
<dbReference type="Pfam" id="PF00501">
    <property type="entry name" value="AMP-binding"/>
    <property type="match status" value="1"/>
</dbReference>
<feature type="domain" description="AMP-dependent synthetase/ligase" evidence="3">
    <location>
        <begin position="14"/>
        <end position="379"/>
    </location>
</feature>
<evidence type="ECO:0000256" key="1">
    <source>
        <dbReference type="ARBA" id="ARBA00006432"/>
    </source>
</evidence>
<proteinExistence type="inferred from homology"/>
<name>A0A0P9GYJ5_9ARCH</name>
<evidence type="ECO:0008006" key="7">
    <source>
        <dbReference type="Google" id="ProtNLM"/>
    </source>
</evidence>
<dbReference type="InterPro" id="IPR025110">
    <property type="entry name" value="AMP-bd_C"/>
</dbReference>
<keyword evidence="2" id="KW-0436">Ligase</keyword>
<dbReference type="GO" id="GO:0031956">
    <property type="term" value="F:medium-chain fatty acid-CoA ligase activity"/>
    <property type="evidence" value="ECO:0007669"/>
    <property type="project" value="TreeGrafter"/>
</dbReference>
<organism evidence="5 6">
    <name type="scientific">Acidiplasma aeolicum</name>
    <dbReference type="NCBI Taxonomy" id="507754"/>
    <lineage>
        <taxon>Archaea</taxon>
        <taxon>Methanobacteriati</taxon>
        <taxon>Thermoplasmatota</taxon>
        <taxon>Thermoplasmata</taxon>
        <taxon>Thermoplasmatales</taxon>
        <taxon>Ferroplasmaceae</taxon>
        <taxon>Acidiplasma</taxon>
    </lineage>
</organism>
<feature type="domain" description="AMP-binding enzyme C-terminal" evidence="4">
    <location>
        <begin position="433"/>
        <end position="508"/>
    </location>
</feature>
<dbReference type="Proteomes" id="UP000050515">
    <property type="component" value="Unassembled WGS sequence"/>
</dbReference>
<gene>
    <name evidence="5" type="ORF">SE19_04980</name>
</gene>
<dbReference type="Pfam" id="PF13193">
    <property type="entry name" value="AMP-binding_C"/>
    <property type="match status" value="1"/>
</dbReference>
<dbReference type="GeneID" id="84221021"/>
<evidence type="ECO:0000313" key="6">
    <source>
        <dbReference type="Proteomes" id="UP000050515"/>
    </source>
</evidence>
<reference evidence="5 6" key="1">
    <citation type="submission" date="2015-09" db="EMBL/GenBank/DDBJ databases">
        <title>Draft genome sequence of Acidiplasma aeolicum DSM 18409.</title>
        <authorList>
            <person name="Hemp J."/>
        </authorList>
    </citation>
    <scope>NUCLEOTIDE SEQUENCE [LARGE SCALE GENOMIC DNA]</scope>
    <source>
        <strain evidence="5 6">V</strain>
    </source>
</reference>
<comment type="caution">
    <text evidence="5">The sequence shown here is derived from an EMBL/GenBank/DDBJ whole genome shotgun (WGS) entry which is preliminary data.</text>
</comment>
<protein>
    <recommendedName>
        <fullName evidence="7">Acyl-CoA synthetase</fullName>
    </recommendedName>
</protein>
<sequence>MQNQSFLLYDIFSNNVLKNPNKIAIIFNNIKITYNEVKRRADKLANWFTLNGYRKGDITVVHLPNSPDFLIAHLAISKLGGIISTMHMPYARADIKNALEEIKPAFIITESKYKNTDLIKLFEELSNEIGISPRLIFRSEEDIPGHTTLERIYKDSNITNDASQQNELYDYDSMGLFFTSGTDGHPKACLHTYDTLIKNAVQVVNDSGLNSNSVMLSGSPFTHLFGILSLHSSIIAGCTQIMEPYFNPEKFLDLISKCGVTHLYLVPTEIVDLLNVIKKTNRIPNTVEEVRTGGMFVTENIVYETQKYIGNIIPHWGMTELGAGIYNLRTYPAIIKSQTIGKPIPDTDAIILNSDGKVAAVNEIGEILYRGYNLFKYYYHNEIKTKESYIEINGNKWFKTGDSGYKDENGYIHFAGRNKEIIDRGGMKINAIELENILSSYEKIIECAVVPLKHERLGEIACLVCTASDANMTLEEIRKFLEVKGVSKYKWPEKLLIIEEMPKTPTGKISKGALRELAANYKELENK</sequence>
<comment type="similarity">
    <text evidence="1">Belongs to the ATP-dependent AMP-binding enzyme family.</text>
</comment>
<evidence type="ECO:0000259" key="4">
    <source>
        <dbReference type="Pfam" id="PF13193"/>
    </source>
</evidence>
<accession>A0A0P9GYJ5</accession>
<dbReference type="PANTHER" id="PTHR43201">
    <property type="entry name" value="ACYL-COA SYNTHETASE"/>
    <property type="match status" value="1"/>
</dbReference>
<dbReference type="Gene3D" id="3.40.50.12780">
    <property type="entry name" value="N-terminal domain of ligase-like"/>
    <property type="match status" value="1"/>
</dbReference>
<dbReference type="GO" id="GO:0006631">
    <property type="term" value="P:fatty acid metabolic process"/>
    <property type="evidence" value="ECO:0007669"/>
    <property type="project" value="TreeGrafter"/>
</dbReference>
<dbReference type="InterPro" id="IPR000873">
    <property type="entry name" value="AMP-dep_synth/lig_dom"/>
</dbReference>
<evidence type="ECO:0000256" key="2">
    <source>
        <dbReference type="ARBA" id="ARBA00022598"/>
    </source>
</evidence>
<evidence type="ECO:0000259" key="3">
    <source>
        <dbReference type="Pfam" id="PF00501"/>
    </source>
</evidence>
<dbReference type="InterPro" id="IPR042099">
    <property type="entry name" value="ANL_N_sf"/>
</dbReference>
<dbReference type="EMBL" id="LJCQ01000222">
    <property type="protein sequence ID" value="KPV46559.1"/>
    <property type="molecule type" value="Genomic_DNA"/>
</dbReference>
<dbReference type="AlphaFoldDB" id="A0A0P9GYJ5"/>
<dbReference type="PATRIC" id="fig|507754.4.peg.226"/>
<dbReference type="InterPro" id="IPR045851">
    <property type="entry name" value="AMP-bd_C_sf"/>
</dbReference>
<dbReference type="PANTHER" id="PTHR43201:SF5">
    <property type="entry name" value="MEDIUM-CHAIN ACYL-COA LIGASE ACSF2, MITOCHONDRIAL"/>
    <property type="match status" value="1"/>
</dbReference>
<dbReference type="RefSeq" id="WP_048101197.1">
    <property type="nucleotide sequence ID" value="NZ_LJCQ01000222.1"/>
</dbReference>
<dbReference type="SUPFAM" id="SSF56801">
    <property type="entry name" value="Acetyl-CoA synthetase-like"/>
    <property type="match status" value="1"/>
</dbReference>